<dbReference type="Gene3D" id="3.20.20.70">
    <property type="entry name" value="Aldolase class I"/>
    <property type="match status" value="1"/>
</dbReference>
<dbReference type="RefSeq" id="WP_119375820.1">
    <property type="nucleotide sequence ID" value="NZ_QWFX01000006.1"/>
</dbReference>
<comment type="caution">
    <text evidence="11">The sequence shown here is derived from an EMBL/GenBank/DDBJ whole genome shotgun (WGS) entry which is preliminary data.</text>
</comment>
<evidence type="ECO:0000256" key="5">
    <source>
        <dbReference type="ARBA" id="ARBA00022605"/>
    </source>
</evidence>
<evidence type="ECO:0000256" key="9">
    <source>
        <dbReference type="HAMAP-Rule" id="MF_00135"/>
    </source>
</evidence>
<comment type="similarity">
    <text evidence="9">Belongs to the TrpF family.</text>
</comment>
<dbReference type="PANTHER" id="PTHR42894:SF1">
    <property type="entry name" value="N-(5'-PHOSPHORIBOSYL)ANTHRANILATE ISOMERASE"/>
    <property type="match status" value="1"/>
</dbReference>
<dbReference type="InterPro" id="IPR013785">
    <property type="entry name" value="Aldolase_TIM"/>
</dbReference>
<dbReference type="SUPFAM" id="SSF51366">
    <property type="entry name" value="Ribulose-phoshate binding barrel"/>
    <property type="match status" value="1"/>
</dbReference>
<evidence type="ECO:0000256" key="6">
    <source>
        <dbReference type="ARBA" id="ARBA00022822"/>
    </source>
</evidence>
<dbReference type="InterPro" id="IPR011060">
    <property type="entry name" value="RibuloseP-bd_barrel"/>
</dbReference>
<dbReference type="NCBIfam" id="NF002295">
    <property type="entry name" value="PRK01222.1-1"/>
    <property type="match status" value="1"/>
</dbReference>
<keyword evidence="12" id="KW-1185">Reference proteome</keyword>
<dbReference type="EC" id="5.3.1.24" evidence="3 9"/>
<feature type="domain" description="N-(5'phosphoribosyl) anthranilate isomerase (PRAI)" evidence="10">
    <location>
        <begin position="4"/>
        <end position="215"/>
    </location>
</feature>
<dbReference type="GO" id="GO:0000162">
    <property type="term" value="P:L-tryptophan biosynthetic process"/>
    <property type="evidence" value="ECO:0007669"/>
    <property type="project" value="UniProtKB-UniRule"/>
</dbReference>
<dbReference type="HAMAP" id="MF_00135">
    <property type="entry name" value="PRAI"/>
    <property type="match status" value="1"/>
</dbReference>
<dbReference type="OrthoDB" id="9796196at2"/>
<comment type="catalytic activity">
    <reaction evidence="1 9">
        <text>N-(5-phospho-beta-D-ribosyl)anthranilate = 1-(2-carboxyphenylamino)-1-deoxy-D-ribulose 5-phosphate</text>
        <dbReference type="Rhea" id="RHEA:21540"/>
        <dbReference type="ChEBI" id="CHEBI:18277"/>
        <dbReference type="ChEBI" id="CHEBI:58613"/>
        <dbReference type="EC" id="5.3.1.24"/>
    </reaction>
</comment>
<dbReference type="InterPro" id="IPR001240">
    <property type="entry name" value="PRAI_dom"/>
</dbReference>
<evidence type="ECO:0000256" key="8">
    <source>
        <dbReference type="ARBA" id="ARBA00023235"/>
    </source>
</evidence>
<keyword evidence="5 9" id="KW-0028">Amino-acid biosynthesis</keyword>
<evidence type="ECO:0000313" key="11">
    <source>
        <dbReference type="EMBL" id="RIJ30510.1"/>
    </source>
</evidence>
<keyword evidence="7 9" id="KW-0057">Aromatic amino acid biosynthesis</keyword>
<dbReference type="Pfam" id="PF00697">
    <property type="entry name" value="PRAI"/>
    <property type="match status" value="1"/>
</dbReference>
<sequence>MAKVKICGVRDEALVHVAAEAGADWIGFNLVPKSPRFIAPHGESVPERLNDLLKVSAEAQLRSVVLVVDPDIAVLKSLTDTVLPDAIQLHGQETPEFVAKLRAAMTKDTEVWKAVGVENRADLEAVARFVSADRLLIDAKPPEGADRTGGHGQAFDWSILRGWAAPKPWMLAGGLTPENVATAIAATGADAVDVSSGVESERGVKDEVLIRSFIAAAKAA</sequence>
<evidence type="ECO:0000256" key="2">
    <source>
        <dbReference type="ARBA" id="ARBA00004664"/>
    </source>
</evidence>
<name>A0A399RFY3_9PROT</name>
<protein>
    <recommendedName>
        <fullName evidence="4 9">N-(5'-phosphoribosyl)anthranilate isomerase</fullName>
        <shortName evidence="9">PRAI</shortName>
        <ecNumber evidence="3 9">5.3.1.24</ecNumber>
    </recommendedName>
</protein>
<evidence type="ECO:0000256" key="1">
    <source>
        <dbReference type="ARBA" id="ARBA00001164"/>
    </source>
</evidence>
<dbReference type="EMBL" id="QWFX01000006">
    <property type="protein sequence ID" value="RIJ30510.1"/>
    <property type="molecule type" value="Genomic_DNA"/>
</dbReference>
<dbReference type="InterPro" id="IPR044643">
    <property type="entry name" value="TrpF_fam"/>
</dbReference>
<evidence type="ECO:0000256" key="3">
    <source>
        <dbReference type="ARBA" id="ARBA00012572"/>
    </source>
</evidence>
<dbReference type="Proteomes" id="UP000266385">
    <property type="component" value="Unassembled WGS sequence"/>
</dbReference>
<evidence type="ECO:0000313" key="12">
    <source>
        <dbReference type="Proteomes" id="UP000266385"/>
    </source>
</evidence>
<comment type="pathway">
    <text evidence="2 9">Amino-acid biosynthesis; L-tryptophan biosynthesis; L-tryptophan from chorismate: step 3/5.</text>
</comment>
<reference evidence="11 12" key="1">
    <citation type="submission" date="2018-08" db="EMBL/GenBank/DDBJ databases">
        <title>Henriciella mobilis sp. nov., isolated from seawater.</title>
        <authorList>
            <person name="Cheng H."/>
            <person name="Wu Y.-H."/>
            <person name="Xu X.-W."/>
            <person name="Guo L.-L."/>
        </authorList>
    </citation>
    <scope>NUCLEOTIDE SEQUENCE [LARGE SCALE GENOMIC DNA]</scope>
    <source>
        <strain evidence="11 12">JN25</strain>
    </source>
</reference>
<proteinExistence type="inferred from homology"/>
<dbReference type="UniPathway" id="UPA00035">
    <property type="reaction ID" value="UER00042"/>
</dbReference>
<keyword evidence="6 9" id="KW-0822">Tryptophan biosynthesis</keyword>
<evidence type="ECO:0000256" key="7">
    <source>
        <dbReference type="ARBA" id="ARBA00023141"/>
    </source>
</evidence>
<dbReference type="AlphaFoldDB" id="A0A399RFY3"/>
<gene>
    <name evidence="9" type="primary">trpF</name>
    <name evidence="11" type="ORF">D1223_07750</name>
</gene>
<dbReference type="GO" id="GO:0004640">
    <property type="term" value="F:phosphoribosylanthranilate isomerase activity"/>
    <property type="evidence" value="ECO:0007669"/>
    <property type="project" value="UniProtKB-UniRule"/>
</dbReference>
<keyword evidence="8 9" id="KW-0413">Isomerase</keyword>
<evidence type="ECO:0000259" key="10">
    <source>
        <dbReference type="Pfam" id="PF00697"/>
    </source>
</evidence>
<organism evidence="11 12">
    <name type="scientific">Henriciella mobilis</name>
    <dbReference type="NCBI Taxonomy" id="2305467"/>
    <lineage>
        <taxon>Bacteria</taxon>
        <taxon>Pseudomonadati</taxon>
        <taxon>Pseudomonadota</taxon>
        <taxon>Alphaproteobacteria</taxon>
        <taxon>Hyphomonadales</taxon>
        <taxon>Hyphomonadaceae</taxon>
        <taxon>Henriciella</taxon>
    </lineage>
</organism>
<dbReference type="CDD" id="cd00405">
    <property type="entry name" value="PRAI"/>
    <property type="match status" value="1"/>
</dbReference>
<dbReference type="PANTHER" id="PTHR42894">
    <property type="entry name" value="N-(5'-PHOSPHORIBOSYL)ANTHRANILATE ISOMERASE"/>
    <property type="match status" value="1"/>
</dbReference>
<evidence type="ECO:0000256" key="4">
    <source>
        <dbReference type="ARBA" id="ARBA00022272"/>
    </source>
</evidence>
<accession>A0A399RFY3</accession>